<feature type="compositionally biased region" description="Polar residues" evidence="2">
    <location>
        <begin position="388"/>
        <end position="422"/>
    </location>
</feature>
<gene>
    <name evidence="4" type="primary">essB</name>
    <name evidence="4" type="ORF">CWO92_23090</name>
</gene>
<evidence type="ECO:0000256" key="1">
    <source>
        <dbReference type="ARBA" id="ARBA00010163"/>
    </source>
</evidence>
<evidence type="ECO:0000256" key="3">
    <source>
        <dbReference type="SAM" id="Phobius"/>
    </source>
</evidence>
<evidence type="ECO:0000313" key="5">
    <source>
        <dbReference type="Proteomes" id="UP000233440"/>
    </source>
</evidence>
<dbReference type="EMBL" id="PIQO01000031">
    <property type="protein sequence ID" value="PKR82668.1"/>
    <property type="molecule type" value="Genomic_DNA"/>
</dbReference>
<evidence type="ECO:0000256" key="2">
    <source>
        <dbReference type="SAM" id="MobiDB-lite"/>
    </source>
</evidence>
<dbReference type="Gene3D" id="1.10.510.10">
    <property type="entry name" value="Transferase(Phosphotransferase) domain 1"/>
    <property type="match status" value="1"/>
</dbReference>
<accession>A0A2N3LDH0</accession>
<evidence type="ECO:0000313" key="4">
    <source>
        <dbReference type="EMBL" id="PKR82668.1"/>
    </source>
</evidence>
<keyword evidence="3" id="KW-0812">Transmembrane</keyword>
<feature type="transmembrane region" description="Helical" evidence="3">
    <location>
        <begin position="221"/>
        <end position="241"/>
    </location>
</feature>
<dbReference type="Pfam" id="PF10140">
    <property type="entry name" value="YukC"/>
    <property type="match status" value="1"/>
</dbReference>
<organism evidence="4 5">
    <name type="scientific">Heyndrickxia camelliae</name>
    <dbReference type="NCBI Taxonomy" id="1707093"/>
    <lineage>
        <taxon>Bacteria</taxon>
        <taxon>Bacillati</taxon>
        <taxon>Bacillota</taxon>
        <taxon>Bacilli</taxon>
        <taxon>Bacillales</taxon>
        <taxon>Bacillaceae</taxon>
        <taxon>Heyndrickxia</taxon>
    </lineage>
</organism>
<reference evidence="4 5" key="1">
    <citation type="submission" date="2017-11" db="EMBL/GenBank/DDBJ databases">
        <title>Bacillus camelliae sp. nov., isolated from pu'er tea.</title>
        <authorList>
            <person name="Niu L."/>
        </authorList>
    </citation>
    <scope>NUCLEOTIDE SEQUENCE [LARGE SCALE GENOMIC DNA]</scope>
    <source>
        <strain evidence="4 5">7578-1</strain>
    </source>
</reference>
<proteinExistence type="inferred from homology"/>
<dbReference type="Proteomes" id="UP000233440">
    <property type="component" value="Unassembled WGS sequence"/>
</dbReference>
<feature type="compositionally biased region" description="Polar residues" evidence="2">
    <location>
        <begin position="429"/>
        <end position="441"/>
    </location>
</feature>
<dbReference type="NCBIfam" id="TIGR03926">
    <property type="entry name" value="T7_EssB"/>
    <property type="match status" value="1"/>
</dbReference>
<dbReference type="Gene3D" id="1.25.40.680">
    <property type="entry name" value="Type VII secretion system EssB, C-terminal-like domain"/>
    <property type="match status" value="1"/>
</dbReference>
<comment type="caution">
    <text evidence="4">The sequence shown here is derived from an EMBL/GenBank/DDBJ whole genome shotgun (WGS) entry which is preliminary data.</text>
</comment>
<dbReference type="OrthoDB" id="4975281at2"/>
<dbReference type="InterPro" id="IPR018778">
    <property type="entry name" value="T7SS_EssB"/>
</dbReference>
<feature type="compositionally biased region" description="Basic and acidic residues" evidence="2">
    <location>
        <begin position="442"/>
        <end position="451"/>
    </location>
</feature>
<keyword evidence="3" id="KW-1133">Transmembrane helix</keyword>
<keyword evidence="5" id="KW-1185">Reference proteome</keyword>
<sequence>MDEKIIQIESMTYKFSVEQDMWHLQLPKSQTRVRDVRQLALISEGTEFFVPASVKDSEDLITFSFKMDEGKRKWKDIQKLERHDQLRMLCNIGKLKNILASRITFFLHPDNLVFDENLMPSLIYRGIRDLVPPFDIDEAKFLHQYKCLIIAVFSKSHSFNDLYLGSLNNAKNTEFERKVNEAADFDTLLDLLKKSYFKEKKEVEKKMQFVPKKRFRLYKQLTFGLIALSVILAIPLVYFGFVKIPFQGHLLQAHRDFLSQDYSQVIVELDGEKPENIPDTGKYVLAYSYIKSEKLSDDQKDAILKNVSIKSDPNYLLYWIYNGRGDFERSVDLAKYLDDPQLIMYGFIKQIEKVKNNPDLTGTERENKVQKYLDQYNSYKEKYGLKSLTETENPDSTTNIQDASQSNETGNQESTNANTNENNQKDAAQETIKNQDTNGKADNQKKTDNKK</sequence>
<comment type="similarity">
    <text evidence="1">Belongs to the EssB family.</text>
</comment>
<dbReference type="AlphaFoldDB" id="A0A2N3LDH0"/>
<dbReference type="InterPro" id="IPR042565">
    <property type="entry name" value="T7SS_EssB_C"/>
</dbReference>
<name>A0A2N3LDH0_9BACI</name>
<dbReference type="RefSeq" id="WP_101356551.1">
    <property type="nucleotide sequence ID" value="NZ_PIQO01000031.1"/>
</dbReference>
<feature type="region of interest" description="Disordered" evidence="2">
    <location>
        <begin position="388"/>
        <end position="451"/>
    </location>
</feature>
<protein>
    <submittedName>
        <fullName evidence="4">Type VII secretion protein EssB</fullName>
    </submittedName>
</protein>
<keyword evidence="3" id="KW-0472">Membrane</keyword>